<keyword evidence="4" id="KW-0132">Cell division</keyword>
<dbReference type="Pfam" id="PF01580">
    <property type="entry name" value="FtsK_SpoIIIE"/>
    <property type="match status" value="1"/>
</dbReference>
<feature type="transmembrane region" description="Helical" evidence="15">
    <location>
        <begin position="149"/>
        <end position="169"/>
    </location>
</feature>
<feature type="compositionally biased region" description="Basic and acidic residues" evidence="14">
    <location>
        <begin position="40"/>
        <end position="49"/>
    </location>
</feature>
<feature type="transmembrane region" description="Helical" evidence="15">
    <location>
        <begin position="232"/>
        <end position="255"/>
    </location>
</feature>
<comment type="caution">
    <text evidence="17">The sequence shown here is derived from an EMBL/GenBank/DDBJ whole genome shotgun (WGS) entry which is preliminary data.</text>
</comment>
<feature type="compositionally biased region" description="Acidic residues" evidence="14">
    <location>
        <begin position="298"/>
        <end position="311"/>
    </location>
</feature>
<dbReference type="Gene3D" id="1.10.10.10">
    <property type="entry name" value="Winged helix-like DNA-binding domain superfamily/Winged helix DNA-binding domain"/>
    <property type="match status" value="1"/>
</dbReference>
<comment type="similarity">
    <text evidence="2">Belongs to the FtsK/SpoIIIE/SftA family.</text>
</comment>
<feature type="compositionally biased region" description="Polar residues" evidence="14">
    <location>
        <begin position="1"/>
        <end position="17"/>
    </location>
</feature>
<keyword evidence="5 15" id="KW-0812">Transmembrane</keyword>
<protein>
    <submittedName>
        <fullName evidence="17">DNA translocase FtsK</fullName>
    </submittedName>
</protein>
<evidence type="ECO:0000259" key="16">
    <source>
        <dbReference type="PROSITE" id="PS50901"/>
    </source>
</evidence>
<dbReference type="SUPFAM" id="SSF46785">
    <property type="entry name" value="Winged helix' DNA-binding domain"/>
    <property type="match status" value="1"/>
</dbReference>
<dbReference type="InterPro" id="IPR041027">
    <property type="entry name" value="FtsK_alpha"/>
</dbReference>
<dbReference type="InterPro" id="IPR050206">
    <property type="entry name" value="FtsK/SpoIIIE/SftA"/>
</dbReference>
<dbReference type="PANTHER" id="PTHR22683:SF41">
    <property type="entry name" value="DNA TRANSLOCASE FTSK"/>
    <property type="match status" value="1"/>
</dbReference>
<dbReference type="InterPro" id="IPR018541">
    <property type="entry name" value="Ftsk_gamma"/>
</dbReference>
<dbReference type="SMART" id="SM00843">
    <property type="entry name" value="Ftsk_gamma"/>
    <property type="match status" value="1"/>
</dbReference>
<evidence type="ECO:0000256" key="13">
    <source>
        <dbReference type="PROSITE-ProRule" id="PRU00289"/>
    </source>
</evidence>
<evidence type="ECO:0000256" key="15">
    <source>
        <dbReference type="SAM" id="Phobius"/>
    </source>
</evidence>
<organism evidence="17 18">
    <name type="scientific">Hymenobacter perfusus</name>
    <dbReference type="NCBI Taxonomy" id="1236770"/>
    <lineage>
        <taxon>Bacteria</taxon>
        <taxon>Pseudomonadati</taxon>
        <taxon>Bacteroidota</taxon>
        <taxon>Cytophagia</taxon>
        <taxon>Cytophagales</taxon>
        <taxon>Hymenobacteraceae</taxon>
        <taxon>Hymenobacter</taxon>
    </lineage>
</organism>
<keyword evidence="9 15" id="KW-1133">Transmembrane helix</keyword>
<proteinExistence type="inferred from homology"/>
<evidence type="ECO:0000256" key="3">
    <source>
        <dbReference type="ARBA" id="ARBA00022475"/>
    </source>
</evidence>
<feature type="binding site" evidence="13">
    <location>
        <begin position="655"/>
        <end position="662"/>
    </location>
    <ligand>
        <name>ATP</name>
        <dbReference type="ChEBI" id="CHEBI:30616"/>
    </ligand>
</feature>
<dbReference type="Pfam" id="PF13491">
    <property type="entry name" value="FtsK_4TM"/>
    <property type="match status" value="1"/>
</dbReference>
<evidence type="ECO:0000256" key="10">
    <source>
        <dbReference type="ARBA" id="ARBA00023125"/>
    </source>
</evidence>
<dbReference type="InterPro" id="IPR027417">
    <property type="entry name" value="P-loop_NTPase"/>
</dbReference>
<name>A0A3R9PLS7_9BACT</name>
<keyword evidence="3" id="KW-1003">Cell membrane</keyword>
<dbReference type="Proteomes" id="UP000270291">
    <property type="component" value="Unassembled WGS sequence"/>
</dbReference>
<dbReference type="OrthoDB" id="9807790at2"/>
<keyword evidence="7" id="KW-0159">Chromosome partition</keyword>
<evidence type="ECO:0000256" key="14">
    <source>
        <dbReference type="SAM" id="MobiDB-lite"/>
    </source>
</evidence>
<feature type="domain" description="FtsK" evidence="16">
    <location>
        <begin position="637"/>
        <end position="842"/>
    </location>
</feature>
<feature type="transmembrane region" description="Helical" evidence="15">
    <location>
        <begin position="83"/>
        <end position="105"/>
    </location>
</feature>
<keyword evidence="8 13" id="KW-0067">ATP-binding</keyword>
<comment type="subcellular location">
    <subcellularLocation>
        <location evidence="1">Cell membrane</location>
        <topology evidence="1">Multi-pass membrane protein</topology>
    </subcellularLocation>
</comment>
<feature type="transmembrane region" description="Helical" evidence="15">
    <location>
        <begin position="176"/>
        <end position="199"/>
    </location>
</feature>
<dbReference type="Gene3D" id="3.40.50.300">
    <property type="entry name" value="P-loop containing nucleotide triphosphate hydrolases"/>
    <property type="match status" value="1"/>
</dbReference>
<dbReference type="Pfam" id="PF09397">
    <property type="entry name" value="FtsK_gamma"/>
    <property type="match status" value="1"/>
</dbReference>
<dbReference type="PROSITE" id="PS50901">
    <property type="entry name" value="FTSK"/>
    <property type="match status" value="1"/>
</dbReference>
<dbReference type="GO" id="GO:0007059">
    <property type="term" value="P:chromosome segregation"/>
    <property type="evidence" value="ECO:0007669"/>
    <property type="project" value="UniProtKB-KW"/>
</dbReference>
<evidence type="ECO:0000256" key="11">
    <source>
        <dbReference type="ARBA" id="ARBA00023136"/>
    </source>
</evidence>
<evidence type="ECO:0000256" key="1">
    <source>
        <dbReference type="ARBA" id="ARBA00004651"/>
    </source>
</evidence>
<dbReference type="InterPro" id="IPR002543">
    <property type="entry name" value="FtsK_dom"/>
</dbReference>
<keyword evidence="11 15" id="KW-0472">Membrane</keyword>
<dbReference type="Pfam" id="PF17854">
    <property type="entry name" value="FtsK_alpha"/>
    <property type="match status" value="1"/>
</dbReference>
<dbReference type="GO" id="GO:0051301">
    <property type="term" value="P:cell division"/>
    <property type="evidence" value="ECO:0007669"/>
    <property type="project" value="UniProtKB-KW"/>
</dbReference>
<evidence type="ECO:0000256" key="5">
    <source>
        <dbReference type="ARBA" id="ARBA00022692"/>
    </source>
</evidence>
<evidence type="ECO:0000313" key="17">
    <source>
        <dbReference type="EMBL" id="RSK41224.1"/>
    </source>
</evidence>
<dbReference type="Gene3D" id="3.30.980.40">
    <property type="match status" value="1"/>
</dbReference>
<keyword evidence="10" id="KW-0238">DNA-binding</keyword>
<evidence type="ECO:0000256" key="9">
    <source>
        <dbReference type="ARBA" id="ARBA00022989"/>
    </source>
</evidence>
<dbReference type="RefSeq" id="WP_125439846.1">
    <property type="nucleotide sequence ID" value="NZ_RWIU01000006.1"/>
</dbReference>
<evidence type="ECO:0000256" key="6">
    <source>
        <dbReference type="ARBA" id="ARBA00022741"/>
    </source>
</evidence>
<keyword evidence="18" id="KW-1185">Reference proteome</keyword>
<dbReference type="GO" id="GO:0003677">
    <property type="term" value="F:DNA binding"/>
    <property type="evidence" value="ECO:0007669"/>
    <property type="project" value="UniProtKB-KW"/>
</dbReference>
<dbReference type="SUPFAM" id="SSF52540">
    <property type="entry name" value="P-loop containing nucleoside triphosphate hydrolases"/>
    <property type="match status" value="1"/>
</dbReference>
<accession>A0A3R9PLS7</accession>
<dbReference type="AlphaFoldDB" id="A0A3R9PLS7"/>
<evidence type="ECO:0000256" key="2">
    <source>
        <dbReference type="ARBA" id="ARBA00006474"/>
    </source>
</evidence>
<dbReference type="GO" id="GO:0005524">
    <property type="term" value="F:ATP binding"/>
    <property type="evidence" value="ECO:0007669"/>
    <property type="project" value="UniProtKB-UniRule"/>
</dbReference>
<dbReference type="InterPro" id="IPR036390">
    <property type="entry name" value="WH_DNA-bd_sf"/>
</dbReference>
<reference evidence="17 18" key="1">
    <citation type="submission" date="2018-12" db="EMBL/GenBank/DDBJ databases">
        <authorList>
            <person name="Feng G."/>
            <person name="Zhu H."/>
        </authorList>
    </citation>
    <scope>NUCLEOTIDE SEQUENCE [LARGE SCALE GENOMIC DNA]</scope>
    <source>
        <strain evidence="17 18">LMG 26000</strain>
    </source>
</reference>
<feature type="region of interest" description="Disordered" evidence="14">
    <location>
        <begin position="291"/>
        <end position="344"/>
    </location>
</feature>
<keyword evidence="6 13" id="KW-0547">Nucleotide-binding</keyword>
<dbReference type="EMBL" id="RWIU01000006">
    <property type="protein sequence ID" value="RSK41224.1"/>
    <property type="molecule type" value="Genomic_DNA"/>
</dbReference>
<gene>
    <name evidence="17" type="ORF">EI293_17525</name>
</gene>
<feature type="compositionally biased region" description="Basic and acidic residues" evidence="14">
    <location>
        <begin position="18"/>
        <end position="28"/>
    </location>
</feature>
<sequence length="995" mass="107305">MAKNTYKQQPSAAPSRTNEPRPAAEPRATRNQSRPVATEPVRETRRNEPRSAGAPKVPRKPLKLPAVNFNGLFSFVRDRRFQLFLGFFFLIGSIYLTIAFISFLFTGHADQSVTESVDRTPLKDAGQETGNWLGLIGAMLAQLLIQKGFGVAAFAAIPIVFFLGYKIVFRRAGVSFTYILALCLFTMLWLSVLLGYVVLSIQSPDADPSLAHSLDFLCGGVGYETAFWLDSLIGWGTVLLLAFLLISFVVFFFNVTSLNLNLRRSAGEEEDEEELLPAPLAAAGYGNTARAGSIPAPWDDDEPETEPEPDDSLGITLKRVGPLATSPVPEPAPEPVPQRTGPVASPAFTVATETAATVAAGGLAAAATAVPMSVAPAVAAGAAAVPVVPAAAGPSFSFEMPAAEPPRSAAPAATASVPTPLSLADLVDDGTPLPAPAAPVVVQPVAVAPVVTGLSFEVEDSTTTPELDPSAGADMAVIAEEVEDEEAMPTGEYDPTLDLPRYQYPTLELLNDYGVAKAQVSKEELEANKDRIVETLGHYGINIASIKATIGPTVTLYEIVPDAGVRISKIKSLEDDIALSLAALGIRIIAPIPGKGTIGIEVPNTKKEMVSIRSVFNTEKFISTEMDLPIAFGRTITNEVFVVDLAKMPHLLMAGATGQGKSVGLNVILASLIYKRHPSQLKFVLVDPKKVELSIFNKIERHFLAKLPDTEEPIITDTKKVVNTLNSLCMEMDRRYDLLKDAGCRNLKEYNRKFVERRLNPKKGHRYMPFIVLVIDELADLMMTAGKEVETPIARLAQLARAIGIHLIVATQRPSVNVITGIIKANFPCRISFKVTSKIDSRTILDAGGADQLIGQGDMLISQGSDIIRVQCAFIDTPEVDRLCDFVGEQQGYPDAYHLPEVVGESGSGNGDLEDMDPAQRDAMFEEAARVIVTHQQGSTSLLQRRLKLGYNRAGRLIDQLEHAGIVGPFEGSKAREVLIPDEYSLEQLLNSLPK</sequence>
<evidence type="ECO:0000256" key="8">
    <source>
        <dbReference type="ARBA" id="ARBA00022840"/>
    </source>
</evidence>
<dbReference type="InterPro" id="IPR036388">
    <property type="entry name" value="WH-like_DNA-bd_sf"/>
</dbReference>
<evidence type="ECO:0000256" key="4">
    <source>
        <dbReference type="ARBA" id="ARBA00022618"/>
    </source>
</evidence>
<evidence type="ECO:0000313" key="18">
    <source>
        <dbReference type="Proteomes" id="UP000270291"/>
    </source>
</evidence>
<dbReference type="InterPro" id="IPR025199">
    <property type="entry name" value="FtsK_4TM"/>
</dbReference>
<feature type="region of interest" description="Disordered" evidence="14">
    <location>
        <begin position="1"/>
        <end position="59"/>
    </location>
</feature>
<dbReference type="GO" id="GO:0005886">
    <property type="term" value="C:plasma membrane"/>
    <property type="evidence" value="ECO:0007669"/>
    <property type="project" value="UniProtKB-SubCell"/>
</dbReference>
<evidence type="ECO:0000256" key="12">
    <source>
        <dbReference type="ARBA" id="ARBA00023306"/>
    </source>
</evidence>
<dbReference type="PANTHER" id="PTHR22683">
    <property type="entry name" value="SPORULATION PROTEIN RELATED"/>
    <property type="match status" value="1"/>
</dbReference>
<evidence type="ECO:0000256" key="7">
    <source>
        <dbReference type="ARBA" id="ARBA00022829"/>
    </source>
</evidence>
<dbReference type="InterPro" id="IPR036259">
    <property type="entry name" value="MFS_trans_sf"/>
</dbReference>
<keyword evidence="12" id="KW-0131">Cell cycle</keyword>
<dbReference type="SUPFAM" id="SSF103473">
    <property type="entry name" value="MFS general substrate transporter"/>
    <property type="match status" value="1"/>
</dbReference>